<evidence type="ECO:0000313" key="1">
    <source>
        <dbReference type="EMBL" id="SVC87802.1"/>
    </source>
</evidence>
<feature type="non-terminal residue" evidence="1">
    <location>
        <position position="1"/>
    </location>
</feature>
<reference evidence="1" key="1">
    <citation type="submission" date="2018-05" db="EMBL/GenBank/DDBJ databases">
        <authorList>
            <person name="Lanie J.A."/>
            <person name="Ng W.-L."/>
            <person name="Kazmierczak K.M."/>
            <person name="Andrzejewski T.M."/>
            <person name="Davidsen T.M."/>
            <person name="Wayne K.J."/>
            <person name="Tettelin H."/>
            <person name="Glass J.I."/>
            <person name="Rusch D."/>
            <person name="Podicherti R."/>
            <person name="Tsui H.-C.T."/>
            <person name="Winkler M.E."/>
        </authorList>
    </citation>
    <scope>NUCLEOTIDE SEQUENCE</scope>
</reference>
<gene>
    <name evidence="1" type="ORF">METZ01_LOCUS340656</name>
</gene>
<dbReference type="EMBL" id="UINC01116218">
    <property type="protein sequence ID" value="SVC87802.1"/>
    <property type="molecule type" value="Genomic_DNA"/>
</dbReference>
<accession>A0A382QSI9</accession>
<name>A0A382QSI9_9ZZZZ</name>
<dbReference type="AlphaFoldDB" id="A0A382QSI9"/>
<proteinExistence type="predicted"/>
<organism evidence="1">
    <name type="scientific">marine metagenome</name>
    <dbReference type="NCBI Taxonomy" id="408172"/>
    <lineage>
        <taxon>unclassified sequences</taxon>
        <taxon>metagenomes</taxon>
        <taxon>ecological metagenomes</taxon>
    </lineage>
</organism>
<sequence length="30" mass="3002">PTALVTLSLATTTTNVVSREGMQAAVGTVI</sequence>
<protein>
    <submittedName>
        <fullName evidence="1">Uncharacterized protein</fullName>
    </submittedName>
</protein>